<feature type="region of interest" description="Disordered" evidence="1">
    <location>
        <begin position="51"/>
        <end position="128"/>
    </location>
</feature>
<sequence length="915" mass="103229">MSVFSELLPKIFEISKSITTNFNDDLKVAFDCLDKFEEDFLNTKGIAREKEKTNPTLQSINEDDAEANKTPDDKPMPQSSNNETANIVEKISPKVNETERASKKRSKNEVDDMSSPEQEKRLKRNASVKAKNIISRQVNLNLTQKLRREDSIEKGQLKSSRRGKNDDKENTEPIPLVKVKQEKISLPEPVNLENLAIMTEIKQELNKDEIAMPPPSAPVPKPRRVIPKEKPEEPVEEETGKQRTTRTRKQNDTQPAPPVASSRETRANSRASSRASSRAAKQSETEDEEVPKETRPKRTRGKKIISETCTENGKDSQSSQDSAIGSPTEKSRPKRTRRAQKAAEKEAEKEDAQPKAPETISPNKETLSQPEVQSPILQKKTKLNTKTAAMKLPNEKTNKSKKANDKEDCNSEVTKPNLDQQNMEDTDGKDVLDATLVIEAPKLNATVTLNSDFDKTVVLSNAAYNHVPLTPKNVNNMNQTVVIEPFNRETMVQDKPKNVAMDATVVLERLPLTTNVTDDNSLLTDDSDTPDVHTPPKKGIPAAQPSSAVKEKVQQFEELASRTTRTKTRAIAKKVDPVENHTPPDKVSKVILSAENLSKMNNLIFNGRAPQISSSASKPTSNIPTMKSNLSSSTSKLSSINKAREAAEERQKKEKEDARRKKEAMLEAKRELQRRKREEKMAAAAAAREAAERERRAAMEAAAKERKEKQAHADQGKLERLKEAERKKLELARKVAETEERRKAEEQARLQRLAEEQKRMEATRRKQMEEAEAMKKEAVIMAKEIEKRQKEYLEKQKMRSKMDGIRSTPLKSCLTGAYAVQEPVYMADGFQYLNSDSDGETPAHPVPAWSTSKARRLRLYIQSRIREGLVDRLFSVRAHSPDLREIFPGIERARLKRTSSAVWRTPPSADRRYKS</sequence>
<evidence type="ECO:0000313" key="3">
    <source>
        <dbReference type="Proteomes" id="UP000691718"/>
    </source>
</evidence>
<organism evidence="2 3">
    <name type="scientific">Parnassius apollo</name>
    <name type="common">Apollo butterfly</name>
    <name type="synonym">Papilio apollo</name>
    <dbReference type="NCBI Taxonomy" id="110799"/>
    <lineage>
        <taxon>Eukaryota</taxon>
        <taxon>Metazoa</taxon>
        <taxon>Ecdysozoa</taxon>
        <taxon>Arthropoda</taxon>
        <taxon>Hexapoda</taxon>
        <taxon>Insecta</taxon>
        <taxon>Pterygota</taxon>
        <taxon>Neoptera</taxon>
        <taxon>Endopterygota</taxon>
        <taxon>Lepidoptera</taxon>
        <taxon>Glossata</taxon>
        <taxon>Ditrysia</taxon>
        <taxon>Papilionoidea</taxon>
        <taxon>Papilionidae</taxon>
        <taxon>Parnassiinae</taxon>
        <taxon>Parnassini</taxon>
        <taxon>Parnassius</taxon>
        <taxon>Parnassius</taxon>
    </lineage>
</organism>
<proteinExistence type="predicted"/>
<feature type="compositionally biased region" description="Basic and acidic residues" evidence="1">
    <location>
        <begin position="573"/>
        <end position="586"/>
    </location>
</feature>
<feature type="compositionally biased region" description="Basic and acidic residues" evidence="1">
    <location>
        <begin position="689"/>
        <end position="724"/>
    </location>
</feature>
<feature type="region of interest" description="Disordered" evidence="1">
    <location>
        <begin position="145"/>
        <end position="176"/>
    </location>
</feature>
<dbReference type="OrthoDB" id="6123at2759"/>
<feature type="region of interest" description="Disordered" evidence="1">
    <location>
        <begin position="206"/>
        <end position="425"/>
    </location>
</feature>
<feature type="compositionally biased region" description="Polar residues" evidence="1">
    <location>
        <begin position="307"/>
        <end position="325"/>
    </location>
</feature>
<protein>
    <submittedName>
        <fullName evidence="2">(apollo) hypothetical protein</fullName>
    </submittedName>
</protein>
<feature type="region of interest" description="Disordered" evidence="1">
    <location>
        <begin position="610"/>
        <end position="724"/>
    </location>
</feature>
<evidence type="ECO:0000256" key="1">
    <source>
        <dbReference type="SAM" id="MobiDB-lite"/>
    </source>
</evidence>
<reference evidence="2" key="1">
    <citation type="submission" date="2021-04" db="EMBL/GenBank/DDBJ databases">
        <authorList>
            <person name="Tunstrom K."/>
        </authorList>
    </citation>
    <scope>NUCLEOTIDE SEQUENCE</scope>
</reference>
<feature type="compositionally biased region" description="Polar residues" evidence="1">
    <location>
        <begin position="611"/>
        <end position="626"/>
    </location>
</feature>
<feature type="region of interest" description="Disordered" evidence="1">
    <location>
        <begin position="518"/>
        <end position="586"/>
    </location>
</feature>
<feature type="compositionally biased region" description="Basic and acidic residues" evidence="1">
    <location>
        <begin position="146"/>
        <end position="156"/>
    </location>
</feature>
<feature type="compositionally biased region" description="Basic and acidic residues" evidence="1">
    <location>
        <begin position="642"/>
        <end position="681"/>
    </location>
</feature>
<accession>A0A8S3X3G3</accession>
<comment type="caution">
    <text evidence="2">The sequence shown here is derived from an EMBL/GenBank/DDBJ whole genome shotgun (WGS) entry which is preliminary data.</text>
</comment>
<feature type="compositionally biased region" description="Basic and acidic residues" evidence="1">
    <location>
        <begin position="226"/>
        <end position="241"/>
    </location>
</feature>
<feature type="compositionally biased region" description="Basic and acidic residues" evidence="1">
    <location>
        <begin position="393"/>
        <end position="409"/>
    </location>
</feature>
<name>A0A8S3X3G3_PARAO</name>
<keyword evidence="3" id="KW-1185">Reference proteome</keyword>
<evidence type="ECO:0000313" key="2">
    <source>
        <dbReference type="EMBL" id="CAG4995436.1"/>
    </source>
</evidence>
<dbReference type="EMBL" id="CAJQZP010000904">
    <property type="protein sequence ID" value="CAG4995436.1"/>
    <property type="molecule type" value="Genomic_DNA"/>
</dbReference>
<feature type="compositionally biased region" description="Low complexity" evidence="1">
    <location>
        <begin position="268"/>
        <end position="280"/>
    </location>
</feature>
<dbReference type="Proteomes" id="UP000691718">
    <property type="component" value="Unassembled WGS sequence"/>
</dbReference>
<feature type="compositionally biased region" description="Low complexity" evidence="1">
    <location>
        <begin position="627"/>
        <end position="639"/>
    </location>
</feature>
<dbReference type="AlphaFoldDB" id="A0A8S3X3G3"/>
<gene>
    <name evidence="2" type="ORF">PAPOLLO_LOCUS12814</name>
</gene>
<feature type="compositionally biased region" description="Basic and acidic residues" evidence="1">
    <location>
        <begin position="66"/>
        <end position="75"/>
    </location>
</feature>
<feature type="compositionally biased region" description="Basic and acidic residues" evidence="1">
    <location>
        <begin position="341"/>
        <end position="353"/>
    </location>
</feature>
<feature type="compositionally biased region" description="Polar residues" evidence="1">
    <location>
        <begin position="360"/>
        <end position="376"/>
    </location>
</feature>
<feature type="compositionally biased region" description="Polar residues" evidence="1">
    <location>
        <begin position="411"/>
        <end position="421"/>
    </location>
</feature>